<evidence type="ECO:0000313" key="1">
    <source>
        <dbReference type="EMBL" id="KRZ21241.1"/>
    </source>
</evidence>
<gene>
    <name evidence="1" type="ORF">T4B_14291</name>
</gene>
<organism evidence="1 2">
    <name type="scientific">Trichinella pseudospiralis</name>
    <name type="common">Parasitic roundworm</name>
    <dbReference type="NCBI Taxonomy" id="6337"/>
    <lineage>
        <taxon>Eukaryota</taxon>
        <taxon>Metazoa</taxon>
        <taxon>Ecdysozoa</taxon>
        <taxon>Nematoda</taxon>
        <taxon>Enoplea</taxon>
        <taxon>Dorylaimia</taxon>
        <taxon>Trichinellida</taxon>
        <taxon>Trichinellidae</taxon>
        <taxon>Trichinella</taxon>
    </lineage>
</organism>
<name>A0A0V1IEL2_TRIPS</name>
<dbReference type="Proteomes" id="UP000054805">
    <property type="component" value="Unassembled WGS sequence"/>
</dbReference>
<dbReference type="EMBL" id="JYDS01000212">
    <property type="protein sequence ID" value="KRZ21241.1"/>
    <property type="molecule type" value="Genomic_DNA"/>
</dbReference>
<dbReference type="AlphaFoldDB" id="A0A0V1IEL2"/>
<protein>
    <submittedName>
        <fullName evidence="1">Uncharacterized protein</fullName>
    </submittedName>
</protein>
<reference evidence="1 2" key="1">
    <citation type="submission" date="2015-01" db="EMBL/GenBank/DDBJ databases">
        <title>Evolution of Trichinella species and genotypes.</title>
        <authorList>
            <person name="Korhonen P.K."/>
            <person name="Edoardo P."/>
            <person name="Giuseppe L.R."/>
            <person name="Gasser R.B."/>
        </authorList>
    </citation>
    <scope>NUCLEOTIDE SEQUENCE [LARGE SCALE GENOMIC DNA]</scope>
    <source>
        <strain evidence="1">ISS588</strain>
    </source>
</reference>
<accession>A0A0V1IEL2</accession>
<keyword evidence="2" id="KW-1185">Reference proteome</keyword>
<sequence length="159" mass="17245">MKYLAQICFSWTISCQKVANPALEKKIYSLQHSTCIIRVSSVVVVVNIVSQACLPSWPLKCKQAKHKVVVQTKTPRFDTGYDKVGGLSQWWVGERVAGFSSAVVEVAVQPETVDSIAGTESQTLATAFDNVVVGAGPTVHLELRIVGEEQRLAGAVEMV</sequence>
<dbReference type="PROSITE" id="PS51257">
    <property type="entry name" value="PROKAR_LIPOPROTEIN"/>
    <property type="match status" value="1"/>
</dbReference>
<proteinExistence type="predicted"/>
<comment type="caution">
    <text evidence="1">The sequence shown here is derived from an EMBL/GenBank/DDBJ whole genome shotgun (WGS) entry which is preliminary data.</text>
</comment>
<evidence type="ECO:0000313" key="2">
    <source>
        <dbReference type="Proteomes" id="UP000054805"/>
    </source>
</evidence>